<keyword evidence="12" id="KW-1185">Reference proteome</keyword>
<comment type="subunit">
    <text evidence="8">Part of the Bam complex.</text>
</comment>
<dbReference type="GO" id="GO:1990063">
    <property type="term" value="C:Bam protein complex"/>
    <property type="evidence" value="ECO:0007669"/>
    <property type="project" value="TreeGrafter"/>
</dbReference>
<evidence type="ECO:0000256" key="4">
    <source>
        <dbReference type="ARBA" id="ARBA00022729"/>
    </source>
</evidence>
<dbReference type="PANTHER" id="PTHR12815">
    <property type="entry name" value="SORTING AND ASSEMBLY MACHINERY SAMM50 PROTEIN FAMILY MEMBER"/>
    <property type="match status" value="1"/>
</dbReference>
<dbReference type="InterPro" id="IPR039910">
    <property type="entry name" value="D15-like"/>
</dbReference>
<evidence type="ECO:0000256" key="9">
    <source>
        <dbReference type="NCBIfam" id="TIGR03303"/>
    </source>
</evidence>
<sequence precursor="true">MAFPKSIRRSAAALVLFASIQSAWSFEPFVVEEIQVEGLQRISVGTVFNYLPVEQGERLTEDRSSDAIRALFRTGFFENVVLEREGDTLIVFVEERPAIASIDLEGNDDIPSEQLLESLQQIGFAEGRVFNPSMLDRVEQELKRQYLNLGKYSARVESEVTPLERNRVAVNILVGEGEAAKIKRINIVGNSLFDEDELLDEFELGTKPFFSWFSDRDQYSKQRLGADLETLRSWYLNRGYINFSVDSTQVSITPDKQDVYITINISEGEQFRIGELALGGDTVLPEQQMQELIEVGEGEVFSRTRVNQSARGISERLGDEGYAFANVNPIPDIDEEQKTVDLTFFVDPGKRVYVRRINISGNVKTRDEVLRRELRQMESAPISTQSVERSRERMDRLGFFEQVEVETPVVPGSPDLVDVNYKVVERPNFGSLNLGIGYGESDGLLLSGSINQDNFLGTGDRVAIEVNTSDVNTVYSISHTNPYFTDDGISRTLRASYRETDAEEADISEYTTDSYGAGVSFGVPLSEFSFYRLGLDYRVTDMQLGTDASDEIIGFCEDNAEIDDCRFSTVTLSPSWNRDTRNKTVFPDRGGVSTLSGELAVAAGDNGIGFFKARAKHEQYIPLNDWLIFKGEAEIGYGDGLGDTTELPPFESFYAGGSRTVRGYRANSLGPRDSNDDPLGGNARVLGNAELIFPSPFGEQADSTRLSAFVDAGNVYDTADSDIDFGELRYSAGLSLVWLTPMGPMSFSLSQPMNEQADDETEVFQFTLGTLF</sequence>
<evidence type="ECO:0000256" key="8">
    <source>
        <dbReference type="HAMAP-Rule" id="MF_01430"/>
    </source>
</evidence>
<dbReference type="PANTHER" id="PTHR12815:SF23">
    <property type="entry name" value="OUTER MEMBRANE PROTEIN ASSEMBLY FACTOR BAMA"/>
    <property type="match status" value="1"/>
</dbReference>
<keyword evidence="2 8" id="KW-1134">Transmembrane beta strand</keyword>
<dbReference type="NCBIfam" id="TIGR03303">
    <property type="entry name" value="OM_YaeT"/>
    <property type="match status" value="1"/>
</dbReference>
<feature type="signal peptide" evidence="8">
    <location>
        <begin position="1"/>
        <end position="25"/>
    </location>
</feature>
<evidence type="ECO:0000259" key="10">
    <source>
        <dbReference type="PROSITE" id="PS51779"/>
    </source>
</evidence>
<comment type="function">
    <text evidence="8">Part of the outer membrane protein assembly complex, which is involved in assembly and insertion of beta-barrel proteins into the outer membrane.</text>
</comment>
<dbReference type="PIRSF" id="PIRSF006076">
    <property type="entry name" value="OM_assembly_OMP85"/>
    <property type="match status" value="1"/>
</dbReference>
<feature type="domain" description="POTRA" evidence="10">
    <location>
        <begin position="29"/>
        <end position="96"/>
    </location>
</feature>
<dbReference type="GO" id="GO:0051205">
    <property type="term" value="P:protein insertion into membrane"/>
    <property type="evidence" value="ECO:0007669"/>
    <property type="project" value="UniProtKB-UniRule"/>
</dbReference>
<feature type="domain" description="POTRA" evidence="10">
    <location>
        <begin position="352"/>
        <end position="426"/>
    </location>
</feature>
<protein>
    <recommendedName>
        <fullName evidence="8 9">Outer membrane protein assembly factor BamA</fullName>
    </recommendedName>
</protein>
<keyword evidence="3 8" id="KW-0812">Transmembrane</keyword>
<dbReference type="InterPro" id="IPR010827">
    <property type="entry name" value="BamA/TamA_POTRA"/>
</dbReference>
<feature type="chain" id="PRO_5011802699" description="Outer membrane protein assembly factor BamA" evidence="8">
    <location>
        <begin position="26"/>
        <end position="772"/>
    </location>
</feature>
<evidence type="ECO:0000256" key="3">
    <source>
        <dbReference type="ARBA" id="ARBA00022692"/>
    </source>
</evidence>
<keyword evidence="7 8" id="KW-0998">Cell outer membrane</keyword>
<dbReference type="HAMAP" id="MF_01430">
    <property type="entry name" value="OM_assembly_BamA"/>
    <property type="match status" value="1"/>
</dbReference>
<dbReference type="AlphaFoldDB" id="A0A1G5Q3G5"/>
<feature type="domain" description="POTRA" evidence="10">
    <location>
        <begin position="97"/>
        <end position="175"/>
    </location>
</feature>
<feature type="domain" description="POTRA" evidence="10">
    <location>
        <begin position="180"/>
        <end position="268"/>
    </location>
</feature>
<dbReference type="Gene3D" id="2.40.160.50">
    <property type="entry name" value="membrane protein fhac: a member of the omp85/tpsb transporter family"/>
    <property type="match status" value="1"/>
</dbReference>
<dbReference type="RefSeq" id="WP_092993962.1">
    <property type="nucleotide sequence ID" value="NZ_FMWD01000003.1"/>
</dbReference>
<comment type="subcellular location">
    <subcellularLocation>
        <location evidence="8">Cell outer membrane</location>
    </subcellularLocation>
    <subcellularLocation>
        <location evidence="1">Membrane</location>
    </subcellularLocation>
</comment>
<dbReference type="PROSITE" id="PS51779">
    <property type="entry name" value="POTRA"/>
    <property type="match status" value="5"/>
</dbReference>
<dbReference type="InterPro" id="IPR000184">
    <property type="entry name" value="Bac_surfAg_D15"/>
</dbReference>
<keyword evidence="4 8" id="KW-0732">Signal</keyword>
<dbReference type="InterPro" id="IPR034746">
    <property type="entry name" value="POTRA"/>
</dbReference>
<evidence type="ECO:0000256" key="1">
    <source>
        <dbReference type="ARBA" id="ARBA00004370"/>
    </source>
</evidence>
<evidence type="ECO:0000256" key="6">
    <source>
        <dbReference type="ARBA" id="ARBA00023136"/>
    </source>
</evidence>
<evidence type="ECO:0000313" key="12">
    <source>
        <dbReference type="Proteomes" id="UP000199648"/>
    </source>
</evidence>
<dbReference type="GO" id="GO:0043165">
    <property type="term" value="P:Gram-negative-bacterium-type cell outer membrane assembly"/>
    <property type="evidence" value="ECO:0007669"/>
    <property type="project" value="UniProtKB-UniRule"/>
</dbReference>
<gene>
    <name evidence="8" type="primary">bamA</name>
    <name evidence="11" type="ORF">SAMN03097708_01209</name>
</gene>
<evidence type="ECO:0000256" key="5">
    <source>
        <dbReference type="ARBA" id="ARBA00022737"/>
    </source>
</evidence>
<organism evidence="11 12">
    <name type="scientific">Thiohalomonas denitrificans</name>
    <dbReference type="NCBI Taxonomy" id="415747"/>
    <lineage>
        <taxon>Bacteria</taxon>
        <taxon>Pseudomonadati</taxon>
        <taxon>Pseudomonadota</taxon>
        <taxon>Gammaproteobacteria</taxon>
        <taxon>Thiohalomonadales</taxon>
        <taxon>Thiohalomonadaceae</taxon>
        <taxon>Thiohalomonas</taxon>
    </lineage>
</organism>
<dbReference type="Pfam" id="PF07244">
    <property type="entry name" value="POTRA"/>
    <property type="match status" value="4"/>
</dbReference>
<dbReference type="STRING" id="415747.SAMN03097708_01209"/>
<dbReference type="EMBL" id="FMWD01000003">
    <property type="protein sequence ID" value="SCZ55839.1"/>
    <property type="molecule type" value="Genomic_DNA"/>
</dbReference>
<comment type="similarity">
    <text evidence="8">Belongs to the BamA family.</text>
</comment>
<dbReference type="OrthoDB" id="9803054at2"/>
<proteinExistence type="inferred from homology"/>
<accession>A0A1G5Q3G5</accession>
<dbReference type="FunFam" id="3.10.20.310:FF:000002">
    <property type="entry name" value="Outer membrane protein assembly factor BamA"/>
    <property type="match status" value="1"/>
</dbReference>
<reference evidence="11 12" key="1">
    <citation type="submission" date="2016-10" db="EMBL/GenBank/DDBJ databases">
        <authorList>
            <person name="de Groot N.N."/>
        </authorList>
    </citation>
    <scope>NUCLEOTIDE SEQUENCE [LARGE SCALE GENOMIC DNA]</scope>
    <source>
        <strain evidence="11 12">HLD2</strain>
    </source>
</reference>
<feature type="domain" description="POTRA" evidence="10">
    <location>
        <begin position="271"/>
        <end position="349"/>
    </location>
</feature>
<evidence type="ECO:0000256" key="2">
    <source>
        <dbReference type="ARBA" id="ARBA00022452"/>
    </source>
</evidence>
<keyword evidence="5 8" id="KW-0677">Repeat</keyword>
<dbReference type="Gene3D" id="3.10.20.310">
    <property type="entry name" value="membrane protein fhac"/>
    <property type="match status" value="5"/>
</dbReference>
<name>A0A1G5Q3G5_9GAMM</name>
<dbReference type="Proteomes" id="UP000199648">
    <property type="component" value="Unassembled WGS sequence"/>
</dbReference>
<dbReference type="Pfam" id="PF01103">
    <property type="entry name" value="Omp85"/>
    <property type="match status" value="1"/>
</dbReference>
<dbReference type="InterPro" id="IPR023707">
    <property type="entry name" value="OM_assembly_BamA"/>
</dbReference>
<keyword evidence="6 8" id="KW-0472">Membrane</keyword>
<evidence type="ECO:0000313" key="11">
    <source>
        <dbReference type="EMBL" id="SCZ55839.1"/>
    </source>
</evidence>
<evidence type="ECO:0000256" key="7">
    <source>
        <dbReference type="ARBA" id="ARBA00023237"/>
    </source>
</evidence>